<dbReference type="EMBL" id="DF952378">
    <property type="protein sequence ID" value="GAN43832.1"/>
    <property type="molecule type" value="Genomic_DNA"/>
</dbReference>
<dbReference type="HOGENOM" id="CLU_173998_2_0_6"/>
<proteinExistence type="predicted"/>
<dbReference type="InterPro" id="IPR010982">
    <property type="entry name" value="Lambda_DNA-bd_dom_sf"/>
</dbReference>
<name>A0A0K8QR16_9GAMM</name>
<gene>
    <name evidence="1" type="ORF">MBSD_0345</name>
    <name evidence="2" type="ORF">MBSD_n2137</name>
</gene>
<dbReference type="Proteomes" id="UP000253740">
    <property type="component" value="Unassembled WGS sequence"/>
</dbReference>
<reference evidence="1" key="1">
    <citation type="submission" date="2015-03" db="EMBL/GenBank/DDBJ databases">
        <title>Draft genome sequence of Mizugakiibacter sediminis skMP5.</title>
        <authorList>
            <person name="Watanabe T."/>
            <person name="Kojima H."/>
            <person name="Fukui M."/>
        </authorList>
    </citation>
    <scope>NUCLEOTIDE SEQUENCE</scope>
    <source>
        <strain evidence="1">SkMP5</strain>
    </source>
</reference>
<evidence type="ECO:0000313" key="3">
    <source>
        <dbReference type="Proteomes" id="UP000253740"/>
    </source>
</evidence>
<sequence length="84" mass="9238">MATKHVSTIPVREAVELVGGQTALARLVCVTQGLVWQWVNDRLLVTVERAIAIDKATDGRVPCTRIRPDLAEQFGASKKRKKVA</sequence>
<evidence type="ECO:0000313" key="1">
    <source>
        <dbReference type="EMBL" id="GAN43832.1"/>
    </source>
</evidence>
<protein>
    <submittedName>
        <fullName evidence="2">Uncharacterized protein</fullName>
    </submittedName>
</protein>
<dbReference type="AlphaFoldDB" id="A0A0K8QR16"/>
<evidence type="ECO:0000313" key="2">
    <source>
        <dbReference type="EMBL" id="GAP66822.1"/>
    </source>
</evidence>
<dbReference type="InterPro" id="IPR031856">
    <property type="entry name" value="YdaS_toxin-like"/>
</dbReference>
<dbReference type="Gene3D" id="1.10.260.40">
    <property type="entry name" value="lambda repressor-like DNA-binding domains"/>
    <property type="match status" value="1"/>
</dbReference>
<keyword evidence="3" id="KW-1185">Reference proteome</keyword>
<dbReference type="Pfam" id="PF15943">
    <property type="entry name" value="YdaS_toxin"/>
    <property type="match status" value="1"/>
</dbReference>
<dbReference type="EMBL" id="DF970235">
    <property type="protein sequence ID" value="GAP66822.1"/>
    <property type="molecule type" value="Genomic_DNA"/>
</dbReference>
<dbReference type="OrthoDB" id="6446140at2"/>
<reference evidence="2" key="2">
    <citation type="submission" date="2015-08" db="EMBL/GenBank/DDBJ databases">
        <title>Complete DNA Sequence of Pseudomonas syringae pv. actinidiae, the Causal Agent of Kiwifruit Canker Disease.</title>
        <authorList>
            <person name="Rikkerink E.H.A."/>
            <person name="Fineran P.C."/>
        </authorList>
    </citation>
    <scope>NUCLEOTIDE SEQUENCE</scope>
    <source>
        <strain evidence="2">SkMP5</strain>
    </source>
</reference>
<accession>A0A0K8QR16</accession>
<dbReference type="GO" id="GO:0003677">
    <property type="term" value="F:DNA binding"/>
    <property type="evidence" value="ECO:0007669"/>
    <property type="project" value="InterPro"/>
</dbReference>
<dbReference type="RefSeq" id="WP_082306633.1">
    <property type="nucleotide sequence ID" value="NZ_DF970235.1"/>
</dbReference>
<dbReference type="STRING" id="1475481.GCA_000953855_02185"/>
<dbReference type="SUPFAM" id="SSF47413">
    <property type="entry name" value="lambda repressor-like DNA-binding domains"/>
    <property type="match status" value="1"/>
</dbReference>
<organism evidence="2">
    <name type="scientific">Mizugakiibacter sediminis</name>
    <dbReference type="NCBI Taxonomy" id="1475481"/>
    <lineage>
        <taxon>Bacteria</taxon>
        <taxon>Pseudomonadati</taxon>
        <taxon>Pseudomonadota</taxon>
        <taxon>Gammaproteobacteria</taxon>
        <taxon>Lysobacterales</taxon>
        <taxon>Rhodanobacteraceae</taxon>
        <taxon>Mizugakiibacter</taxon>
    </lineage>
</organism>